<feature type="binding site" evidence="11">
    <location>
        <position position="101"/>
    </location>
    <ligand>
        <name>Zn(2+)</name>
        <dbReference type="ChEBI" id="CHEBI:29105"/>
        <note>catalytic</note>
    </ligand>
</feature>
<dbReference type="InterPro" id="IPR006262">
    <property type="entry name" value="Cyt_deam_tetra"/>
</dbReference>
<feature type="domain" description="CMP/dCMP-type deaminase" evidence="13">
    <location>
        <begin position="16"/>
        <end position="130"/>
    </location>
</feature>
<evidence type="ECO:0000256" key="7">
    <source>
        <dbReference type="ARBA" id="ARBA00022833"/>
    </source>
</evidence>
<dbReference type="NCBIfam" id="TIGR01354">
    <property type="entry name" value="cyt_deam_tetra"/>
    <property type="match status" value="1"/>
</dbReference>
<dbReference type="EMBL" id="JAVRBK010000007">
    <property type="protein sequence ID" value="KAK5641067.1"/>
    <property type="molecule type" value="Genomic_DNA"/>
</dbReference>
<evidence type="ECO:0000256" key="8">
    <source>
        <dbReference type="ARBA" id="ARBA00032005"/>
    </source>
</evidence>
<dbReference type="FunFam" id="3.40.140.10:FF:000008">
    <property type="entry name" value="Cytidine deaminase"/>
    <property type="match status" value="1"/>
</dbReference>
<accession>A0AAN7V510</accession>
<proteinExistence type="inferred from homology"/>
<evidence type="ECO:0000256" key="9">
    <source>
        <dbReference type="ARBA" id="ARBA00049558"/>
    </source>
</evidence>
<dbReference type="PANTHER" id="PTHR11644:SF2">
    <property type="entry name" value="CYTIDINE DEAMINASE"/>
    <property type="match status" value="1"/>
</dbReference>
<dbReference type="EC" id="3.5.4.5" evidence="4 12"/>
<sequence>MDINTFQKVDFESLDSPIQQLLKEAVKMRNYAYSPYSTFKVGASVLTEDDEIFGGCNVENSSFASICAERTAYVKAISEGKSKFKAVAVVAFQENSVTAPCGTCRQFMSEFGNVTIYMAKPNLQEISVTFLNVLLPFQFHLHNLD</sequence>
<reference evidence="14 15" key="1">
    <citation type="journal article" date="2024" name="Insects">
        <title>An Improved Chromosome-Level Genome Assembly of the Firefly Pyrocoelia pectoralis.</title>
        <authorList>
            <person name="Fu X."/>
            <person name="Meyer-Rochow V.B."/>
            <person name="Ballantyne L."/>
            <person name="Zhu X."/>
        </authorList>
    </citation>
    <scope>NUCLEOTIDE SEQUENCE [LARGE SCALE GENOMIC DNA]</scope>
    <source>
        <strain evidence="14">XCY_ONT2</strain>
    </source>
</reference>
<comment type="function">
    <text evidence="2 12">This enzyme scavenges exogenous and endogenous cytidine and 2'-deoxycytidine for UMP synthesis.</text>
</comment>
<dbReference type="InterPro" id="IPR050202">
    <property type="entry name" value="Cyt/Deoxycyt_deaminase"/>
</dbReference>
<gene>
    <name evidence="14" type="ORF">RI129_009614</name>
</gene>
<feature type="active site" description="Proton donor" evidence="10">
    <location>
        <position position="69"/>
    </location>
</feature>
<dbReference type="NCBIfam" id="NF004064">
    <property type="entry name" value="PRK05578.1"/>
    <property type="match status" value="1"/>
</dbReference>
<comment type="caution">
    <text evidence="14">The sequence shown here is derived from an EMBL/GenBank/DDBJ whole genome shotgun (WGS) entry which is preliminary data.</text>
</comment>
<protein>
    <recommendedName>
        <fullName evidence="4 12">Cytidine deaminase</fullName>
        <ecNumber evidence="4 12">3.5.4.5</ecNumber>
    </recommendedName>
    <alternativeName>
        <fullName evidence="8 12">Cytidine aminohydrolase</fullName>
    </alternativeName>
</protein>
<evidence type="ECO:0000256" key="6">
    <source>
        <dbReference type="ARBA" id="ARBA00022801"/>
    </source>
</evidence>
<dbReference type="Gene3D" id="3.40.140.10">
    <property type="entry name" value="Cytidine Deaminase, domain 2"/>
    <property type="match status" value="1"/>
</dbReference>
<organism evidence="14 15">
    <name type="scientific">Pyrocoelia pectoralis</name>
    <dbReference type="NCBI Taxonomy" id="417401"/>
    <lineage>
        <taxon>Eukaryota</taxon>
        <taxon>Metazoa</taxon>
        <taxon>Ecdysozoa</taxon>
        <taxon>Arthropoda</taxon>
        <taxon>Hexapoda</taxon>
        <taxon>Insecta</taxon>
        <taxon>Pterygota</taxon>
        <taxon>Neoptera</taxon>
        <taxon>Endopterygota</taxon>
        <taxon>Coleoptera</taxon>
        <taxon>Polyphaga</taxon>
        <taxon>Elateriformia</taxon>
        <taxon>Elateroidea</taxon>
        <taxon>Lampyridae</taxon>
        <taxon>Lampyrinae</taxon>
        <taxon>Pyrocoelia</taxon>
    </lineage>
</organism>
<dbReference type="SUPFAM" id="SSF53927">
    <property type="entry name" value="Cytidine deaminase-like"/>
    <property type="match status" value="1"/>
</dbReference>
<comment type="similarity">
    <text evidence="3 12">Belongs to the cytidine and deoxycytidylate deaminase family.</text>
</comment>
<evidence type="ECO:0000256" key="12">
    <source>
        <dbReference type="RuleBase" id="RU364006"/>
    </source>
</evidence>
<keyword evidence="7 11" id="KW-0862">Zinc</keyword>
<feature type="binding site" evidence="11">
    <location>
        <position position="104"/>
    </location>
    <ligand>
        <name>Zn(2+)</name>
        <dbReference type="ChEBI" id="CHEBI:29105"/>
        <note>catalytic</note>
    </ligand>
</feature>
<evidence type="ECO:0000256" key="4">
    <source>
        <dbReference type="ARBA" id="ARBA00012783"/>
    </source>
</evidence>
<dbReference type="PANTHER" id="PTHR11644">
    <property type="entry name" value="CYTIDINE DEAMINASE"/>
    <property type="match status" value="1"/>
</dbReference>
<evidence type="ECO:0000256" key="11">
    <source>
        <dbReference type="PIRSR" id="PIRSR606262-3"/>
    </source>
</evidence>
<feature type="binding site" evidence="11">
    <location>
        <position position="67"/>
    </location>
    <ligand>
        <name>Zn(2+)</name>
        <dbReference type="ChEBI" id="CHEBI:29105"/>
        <note>catalytic</note>
    </ligand>
</feature>
<dbReference type="PROSITE" id="PS51747">
    <property type="entry name" value="CYT_DCMP_DEAMINASES_2"/>
    <property type="match status" value="1"/>
</dbReference>
<dbReference type="GO" id="GO:0072527">
    <property type="term" value="P:pyrimidine-containing compound metabolic process"/>
    <property type="evidence" value="ECO:0007669"/>
    <property type="project" value="UniProtKB-ARBA"/>
</dbReference>
<evidence type="ECO:0000259" key="13">
    <source>
        <dbReference type="PROSITE" id="PS51747"/>
    </source>
</evidence>
<dbReference type="GO" id="GO:0005829">
    <property type="term" value="C:cytosol"/>
    <property type="evidence" value="ECO:0007669"/>
    <property type="project" value="TreeGrafter"/>
</dbReference>
<dbReference type="GO" id="GO:0055086">
    <property type="term" value="P:nucleobase-containing small molecule metabolic process"/>
    <property type="evidence" value="ECO:0007669"/>
    <property type="project" value="UniProtKB-ARBA"/>
</dbReference>
<comment type="catalytic activity">
    <reaction evidence="12">
        <text>2'-deoxycytidine + H2O + H(+) = 2'-deoxyuridine + NH4(+)</text>
        <dbReference type="Rhea" id="RHEA:13433"/>
        <dbReference type="ChEBI" id="CHEBI:15377"/>
        <dbReference type="ChEBI" id="CHEBI:15378"/>
        <dbReference type="ChEBI" id="CHEBI:15698"/>
        <dbReference type="ChEBI" id="CHEBI:16450"/>
        <dbReference type="ChEBI" id="CHEBI:28938"/>
        <dbReference type="EC" id="3.5.4.5"/>
    </reaction>
</comment>
<dbReference type="Proteomes" id="UP001329430">
    <property type="component" value="Chromosome 7"/>
</dbReference>
<evidence type="ECO:0000313" key="15">
    <source>
        <dbReference type="Proteomes" id="UP001329430"/>
    </source>
</evidence>
<evidence type="ECO:0000256" key="5">
    <source>
        <dbReference type="ARBA" id="ARBA00022723"/>
    </source>
</evidence>
<comment type="cofactor">
    <cofactor evidence="1 11 12">
        <name>Zn(2+)</name>
        <dbReference type="ChEBI" id="CHEBI:29105"/>
    </cofactor>
</comment>
<evidence type="ECO:0000256" key="1">
    <source>
        <dbReference type="ARBA" id="ARBA00001947"/>
    </source>
</evidence>
<dbReference type="AlphaFoldDB" id="A0AAN7V510"/>
<keyword evidence="5 11" id="KW-0479">Metal-binding</keyword>
<evidence type="ECO:0000256" key="10">
    <source>
        <dbReference type="PIRSR" id="PIRSR606262-1"/>
    </source>
</evidence>
<keyword evidence="15" id="KW-1185">Reference proteome</keyword>
<evidence type="ECO:0000256" key="2">
    <source>
        <dbReference type="ARBA" id="ARBA00003949"/>
    </source>
</evidence>
<dbReference type="InterPro" id="IPR002125">
    <property type="entry name" value="CMP_dCMP_dom"/>
</dbReference>
<dbReference type="Pfam" id="PF00383">
    <property type="entry name" value="dCMP_cyt_deam_1"/>
    <property type="match status" value="1"/>
</dbReference>
<keyword evidence="6 12" id="KW-0378">Hydrolase</keyword>
<evidence type="ECO:0000256" key="3">
    <source>
        <dbReference type="ARBA" id="ARBA00006576"/>
    </source>
</evidence>
<name>A0AAN7V510_9COLE</name>
<dbReference type="GO" id="GO:0008270">
    <property type="term" value="F:zinc ion binding"/>
    <property type="evidence" value="ECO:0007669"/>
    <property type="project" value="UniProtKB-UniRule"/>
</dbReference>
<dbReference type="InterPro" id="IPR016193">
    <property type="entry name" value="Cytidine_deaminase-like"/>
</dbReference>
<comment type="catalytic activity">
    <reaction evidence="9 12">
        <text>cytidine + H2O + H(+) = uridine + NH4(+)</text>
        <dbReference type="Rhea" id="RHEA:16069"/>
        <dbReference type="ChEBI" id="CHEBI:15377"/>
        <dbReference type="ChEBI" id="CHEBI:15378"/>
        <dbReference type="ChEBI" id="CHEBI:16704"/>
        <dbReference type="ChEBI" id="CHEBI:17562"/>
        <dbReference type="ChEBI" id="CHEBI:28938"/>
        <dbReference type="EC" id="3.5.4.5"/>
    </reaction>
</comment>
<dbReference type="CDD" id="cd01283">
    <property type="entry name" value="cytidine_deaminase"/>
    <property type="match status" value="1"/>
</dbReference>
<dbReference type="GO" id="GO:0004126">
    <property type="term" value="F:cytidine deaminase activity"/>
    <property type="evidence" value="ECO:0007669"/>
    <property type="project" value="UniProtKB-UniRule"/>
</dbReference>
<evidence type="ECO:0000313" key="14">
    <source>
        <dbReference type="EMBL" id="KAK5641067.1"/>
    </source>
</evidence>